<sequence>MDIEEFIQLFAEQFDETEVSEFKPETEFRQLEEWDSMVALMIIAMVDEEYGVKVSGDDIRNSATIKDLMDVVASKK</sequence>
<dbReference type="RefSeq" id="WP_111373235.1">
    <property type="nucleotide sequence ID" value="NZ_CP029480.1"/>
</dbReference>
<name>A0A2Z4GFM2_9BACT</name>
<dbReference type="Pfam" id="PF00550">
    <property type="entry name" value="PP-binding"/>
    <property type="match status" value="1"/>
</dbReference>
<evidence type="ECO:0000313" key="3">
    <source>
        <dbReference type="Proteomes" id="UP000249873"/>
    </source>
</evidence>
<dbReference type="OrthoDB" id="675004at2"/>
<gene>
    <name evidence="2" type="ORF">DJ013_17480</name>
</gene>
<dbReference type="InterPro" id="IPR009081">
    <property type="entry name" value="PP-bd_ACP"/>
</dbReference>
<dbReference type="Gene3D" id="1.10.1200.10">
    <property type="entry name" value="ACP-like"/>
    <property type="match status" value="1"/>
</dbReference>
<feature type="domain" description="Carrier" evidence="1">
    <location>
        <begin position="1"/>
        <end position="76"/>
    </location>
</feature>
<dbReference type="PROSITE" id="PS50075">
    <property type="entry name" value="CARRIER"/>
    <property type="match status" value="1"/>
</dbReference>
<protein>
    <submittedName>
        <fullName evidence="2">Acyl carrier protein</fullName>
    </submittedName>
</protein>
<reference evidence="2 3" key="1">
    <citation type="submission" date="2018-05" db="EMBL/GenBank/DDBJ databases">
        <title>Complete genome sequence of Arcticibacterium luteifluviistationis SM1504T, a cytophagaceae bacterium isolated from Arctic surface seawater.</title>
        <authorList>
            <person name="Li Y."/>
            <person name="Qin Q.-L."/>
        </authorList>
    </citation>
    <scope>NUCLEOTIDE SEQUENCE [LARGE SCALE GENOMIC DNA]</scope>
    <source>
        <strain evidence="2 3">SM1504</strain>
    </source>
</reference>
<dbReference type="SUPFAM" id="SSF47336">
    <property type="entry name" value="ACP-like"/>
    <property type="match status" value="1"/>
</dbReference>
<dbReference type="AlphaFoldDB" id="A0A2Z4GFM2"/>
<evidence type="ECO:0000259" key="1">
    <source>
        <dbReference type="PROSITE" id="PS50075"/>
    </source>
</evidence>
<evidence type="ECO:0000313" key="2">
    <source>
        <dbReference type="EMBL" id="AWV99867.1"/>
    </source>
</evidence>
<proteinExistence type="predicted"/>
<dbReference type="KEGG" id="als:DJ013_17480"/>
<accession>A0A2Z4GFM2</accession>
<organism evidence="2 3">
    <name type="scientific">Arcticibacterium luteifluviistationis</name>
    <dbReference type="NCBI Taxonomy" id="1784714"/>
    <lineage>
        <taxon>Bacteria</taxon>
        <taxon>Pseudomonadati</taxon>
        <taxon>Bacteroidota</taxon>
        <taxon>Cytophagia</taxon>
        <taxon>Cytophagales</taxon>
        <taxon>Leadbetterellaceae</taxon>
        <taxon>Arcticibacterium</taxon>
    </lineage>
</organism>
<dbReference type="InterPro" id="IPR036736">
    <property type="entry name" value="ACP-like_sf"/>
</dbReference>
<keyword evidence="3" id="KW-1185">Reference proteome</keyword>
<dbReference type="Proteomes" id="UP000249873">
    <property type="component" value="Chromosome"/>
</dbReference>
<dbReference type="EMBL" id="CP029480">
    <property type="protein sequence ID" value="AWV99867.1"/>
    <property type="molecule type" value="Genomic_DNA"/>
</dbReference>